<accession>A0A1N6FFZ3</accession>
<dbReference type="EMBL" id="FSRC01000002">
    <property type="protein sequence ID" value="SIN94201.1"/>
    <property type="molecule type" value="Genomic_DNA"/>
</dbReference>
<keyword evidence="1" id="KW-0812">Transmembrane</keyword>
<feature type="transmembrane region" description="Helical" evidence="1">
    <location>
        <begin position="42"/>
        <end position="68"/>
    </location>
</feature>
<name>A0A1N6FFZ3_9BACT</name>
<evidence type="ECO:0000256" key="1">
    <source>
        <dbReference type="SAM" id="Phobius"/>
    </source>
</evidence>
<gene>
    <name evidence="2" type="ORF">SAMN05444394_2421</name>
</gene>
<evidence type="ECO:0000313" key="3">
    <source>
        <dbReference type="Proteomes" id="UP000185221"/>
    </source>
</evidence>
<dbReference type="Proteomes" id="UP000185221">
    <property type="component" value="Unassembled WGS sequence"/>
</dbReference>
<dbReference type="PANTHER" id="PTHR31876">
    <property type="entry name" value="COV-LIKE PROTEIN 1"/>
    <property type="match status" value="1"/>
</dbReference>
<dbReference type="InterPro" id="IPR007462">
    <property type="entry name" value="COV1-like"/>
</dbReference>
<dbReference type="Pfam" id="PF04367">
    <property type="entry name" value="DUF502"/>
    <property type="match status" value="1"/>
</dbReference>
<keyword evidence="3" id="KW-1185">Reference proteome</keyword>
<protein>
    <submittedName>
        <fullName evidence="2">Uncharacterized membrane protein</fullName>
    </submittedName>
</protein>
<dbReference type="AlphaFoldDB" id="A0A1N6FFZ3"/>
<reference evidence="3" key="1">
    <citation type="submission" date="2016-11" db="EMBL/GenBank/DDBJ databases">
        <authorList>
            <person name="Varghese N."/>
            <person name="Submissions S."/>
        </authorList>
    </citation>
    <scope>NUCLEOTIDE SEQUENCE [LARGE SCALE GENOMIC DNA]</scope>
    <source>
        <strain evidence="3">DSM 15292</strain>
    </source>
</reference>
<keyword evidence="1" id="KW-0472">Membrane</keyword>
<sequence>MAFTYKRILSYFLRGLLFVTPVVVTLYIIIQTILFLDNLIPVPIPGIGILMVLALITFVGYLASLFFAKPLFDWLEKGLVRIPLVNLIYTSIKDLMGAFVGEKKKFSSPVKVQISDTLIRLGFITQDDMSMVGEVDMVAVYFPHSYNVSGNVFLVPKDKVTPLLGVKSSDVMKFMVSGGVSPLGSL</sequence>
<dbReference type="OrthoDB" id="9789516at2"/>
<evidence type="ECO:0000313" key="2">
    <source>
        <dbReference type="EMBL" id="SIN94201.1"/>
    </source>
</evidence>
<proteinExistence type="predicted"/>
<dbReference type="PANTHER" id="PTHR31876:SF26">
    <property type="entry name" value="PROTEIN LIKE COV 2"/>
    <property type="match status" value="1"/>
</dbReference>
<organism evidence="2 3">
    <name type="scientific">Algoriphagus halophilus</name>
    <dbReference type="NCBI Taxonomy" id="226505"/>
    <lineage>
        <taxon>Bacteria</taxon>
        <taxon>Pseudomonadati</taxon>
        <taxon>Bacteroidota</taxon>
        <taxon>Cytophagia</taxon>
        <taxon>Cytophagales</taxon>
        <taxon>Cyclobacteriaceae</taxon>
        <taxon>Algoriphagus</taxon>
    </lineage>
</organism>
<dbReference type="RefSeq" id="WP_074225264.1">
    <property type="nucleotide sequence ID" value="NZ_FSRC01000002.1"/>
</dbReference>
<feature type="transmembrane region" description="Helical" evidence="1">
    <location>
        <begin position="12"/>
        <end position="36"/>
    </location>
</feature>
<keyword evidence="1" id="KW-1133">Transmembrane helix</keyword>